<feature type="signal peptide" evidence="1">
    <location>
        <begin position="1"/>
        <end position="21"/>
    </location>
</feature>
<sequence>MRVRMVVGLLTGLALCACSSARDGETNLRRVENFRGAPEEFGIVPNKPLQAPPAGRAALPAPTPGGANRADLTPLSDTVAALGGDPSRLSSGAGIPASDGALVAAAGRRGVNPTVRQDLAREDAAFRRRASILNWRIVREDEYNRAYRRQSLDAQAWLDRVRVPGTNIRTPSAPPPAR</sequence>
<name>A0A1X6ZT45_9RHOB</name>
<dbReference type="Pfam" id="PF11233">
    <property type="entry name" value="DUF3035"/>
    <property type="match status" value="1"/>
</dbReference>
<evidence type="ECO:0000313" key="2">
    <source>
        <dbReference type="EMBL" id="SLN60719.1"/>
    </source>
</evidence>
<dbReference type="OrthoDB" id="7876689at2"/>
<protein>
    <recommendedName>
        <fullName evidence="4">Beta-barrel assembly machine subunit BamF</fullName>
    </recommendedName>
</protein>
<feature type="chain" id="PRO_5013276330" description="Beta-barrel assembly machine subunit BamF" evidence="1">
    <location>
        <begin position="22"/>
        <end position="178"/>
    </location>
</feature>
<keyword evidence="1" id="KW-0732">Signal</keyword>
<dbReference type="RefSeq" id="WP_085792737.1">
    <property type="nucleotide sequence ID" value="NZ_FWFK01000005.1"/>
</dbReference>
<reference evidence="2 3" key="1">
    <citation type="submission" date="2017-03" db="EMBL/GenBank/DDBJ databases">
        <authorList>
            <person name="Afonso C.L."/>
            <person name="Miller P.J."/>
            <person name="Scott M.A."/>
            <person name="Spackman E."/>
            <person name="Goraichik I."/>
            <person name="Dimitrov K.M."/>
            <person name="Suarez D.L."/>
            <person name="Swayne D.E."/>
        </authorList>
    </citation>
    <scope>NUCLEOTIDE SEQUENCE [LARGE SCALE GENOMIC DNA]</scope>
    <source>
        <strain evidence="2 3">CECT 8625</strain>
    </source>
</reference>
<dbReference type="PROSITE" id="PS51257">
    <property type="entry name" value="PROKAR_LIPOPROTEIN"/>
    <property type="match status" value="1"/>
</dbReference>
<organism evidence="2 3">
    <name type="scientific">Roseivivax jejudonensis</name>
    <dbReference type="NCBI Taxonomy" id="1529041"/>
    <lineage>
        <taxon>Bacteria</taxon>
        <taxon>Pseudomonadati</taxon>
        <taxon>Pseudomonadota</taxon>
        <taxon>Alphaproteobacteria</taxon>
        <taxon>Rhodobacterales</taxon>
        <taxon>Roseobacteraceae</taxon>
        <taxon>Roseivivax</taxon>
    </lineage>
</organism>
<dbReference type="Proteomes" id="UP000193570">
    <property type="component" value="Unassembled WGS sequence"/>
</dbReference>
<gene>
    <name evidence="2" type="ORF">ROJ8625_03080</name>
</gene>
<dbReference type="InterPro" id="IPR021395">
    <property type="entry name" value="DUF3035"/>
</dbReference>
<dbReference type="AlphaFoldDB" id="A0A1X6ZT45"/>
<proteinExistence type="predicted"/>
<evidence type="ECO:0008006" key="4">
    <source>
        <dbReference type="Google" id="ProtNLM"/>
    </source>
</evidence>
<accession>A0A1X6ZT45</accession>
<dbReference type="EMBL" id="FWFK01000005">
    <property type="protein sequence ID" value="SLN60719.1"/>
    <property type="molecule type" value="Genomic_DNA"/>
</dbReference>
<evidence type="ECO:0000256" key="1">
    <source>
        <dbReference type="SAM" id="SignalP"/>
    </source>
</evidence>
<keyword evidence="3" id="KW-1185">Reference proteome</keyword>
<evidence type="ECO:0000313" key="3">
    <source>
        <dbReference type="Proteomes" id="UP000193570"/>
    </source>
</evidence>